<dbReference type="InterPro" id="IPR001387">
    <property type="entry name" value="Cro/C1-type_HTH"/>
</dbReference>
<proteinExistence type="predicted"/>
<evidence type="ECO:0000313" key="3">
    <source>
        <dbReference type="EMBL" id="BAD80782.1"/>
    </source>
</evidence>
<feature type="region of interest" description="Disordered" evidence="1">
    <location>
        <begin position="1"/>
        <end position="39"/>
    </location>
</feature>
<organism evidence="3">
    <name type="scientific">Streptomyces noursei</name>
    <name type="common">Streptomyces albulus</name>
    <dbReference type="NCBI Taxonomy" id="1971"/>
    <lineage>
        <taxon>Bacteria</taxon>
        <taxon>Bacillati</taxon>
        <taxon>Actinomycetota</taxon>
        <taxon>Actinomycetes</taxon>
        <taxon>Kitasatosporales</taxon>
        <taxon>Streptomycetaceae</taxon>
        <taxon>Streptomyces</taxon>
    </lineage>
</organism>
<geneLocation type="plasmid" evidence="3">
    <name>pNO33</name>
</geneLocation>
<dbReference type="SUPFAM" id="SSF47413">
    <property type="entry name" value="lambda repressor-like DNA-binding domains"/>
    <property type="match status" value="1"/>
</dbReference>
<gene>
    <name evidence="3" type="primary">ORF312</name>
</gene>
<dbReference type="InterPro" id="IPR010982">
    <property type="entry name" value="Lambda_DNA-bd_dom_sf"/>
</dbReference>
<dbReference type="SMART" id="SM00530">
    <property type="entry name" value="HTH_XRE"/>
    <property type="match status" value="1"/>
</dbReference>
<dbReference type="PROSITE" id="PS50943">
    <property type="entry name" value="HTH_CROC1"/>
    <property type="match status" value="1"/>
</dbReference>
<dbReference type="Pfam" id="PF19054">
    <property type="entry name" value="DUF5753"/>
    <property type="match status" value="1"/>
</dbReference>
<evidence type="ECO:0000256" key="1">
    <source>
        <dbReference type="SAM" id="MobiDB-lite"/>
    </source>
</evidence>
<dbReference type="InterPro" id="IPR043917">
    <property type="entry name" value="DUF5753"/>
</dbReference>
<protein>
    <recommendedName>
        <fullName evidence="2">HTH cro/C1-type domain-containing protein</fullName>
    </recommendedName>
</protein>
<feature type="domain" description="HTH cro/C1-type" evidence="2">
    <location>
        <begin position="46"/>
        <end position="78"/>
    </location>
</feature>
<dbReference type="CDD" id="cd00093">
    <property type="entry name" value="HTH_XRE"/>
    <property type="match status" value="1"/>
</dbReference>
<dbReference type="Pfam" id="PF13560">
    <property type="entry name" value="HTH_31"/>
    <property type="match status" value="1"/>
</dbReference>
<sequence>MCAARRGDTADWTEASARKRRRRRGAGMPPEPTSPTVHRRQLGRELRQLRQAAGKEIEDAAQTLGCHRSRVSRIENGRGGAVAKPQDVKDLLTLYGVDDAIKLARLLALLNDSQKPGWWESLEFPPGLDALVGLETDARKESAFEPLLIPGPLQVPDYARAVIHAARSQHPDEVEDLVQLRDGRLRLLTRSQNPLELWAVVDESVIRRPVGGARTLRDQLRHLMEIAALPNVTLQVVPFEKESHPGLGGSFALLEFEDDPAVVYVDSMAGNLYLEKARDVRRFVRAFDLLKACALDPDDSAALINRAAKESK</sequence>
<dbReference type="AlphaFoldDB" id="Q5NUS7"/>
<keyword evidence="3" id="KW-0614">Plasmid</keyword>
<dbReference type="EMBL" id="AB058947">
    <property type="protein sequence ID" value="BAD80782.1"/>
    <property type="molecule type" value="Genomic_DNA"/>
</dbReference>
<accession>Q5NUS7</accession>
<name>Q5NUS7_STRNR</name>
<evidence type="ECO:0000259" key="2">
    <source>
        <dbReference type="PROSITE" id="PS50943"/>
    </source>
</evidence>
<dbReference type="Gene3D" id="1.10.260.40">
    <property type="entry name" value="lambda repressor-like DNA-binding domains"/>
    <property type="match status" value="1"/>
</dbReference>
<dbReference type="GO" id="GO:0003677">
    <property type="term" value="F:DNA binding"/>
    <property type="evidence" value="ECO:0007669"/>
    <property type="project" value="InterPro"/>
</dbReference>
<reference evidence="3" key="1">
    <citation type="submission" date="2001-03" db="EMBL/GenBank/DDBJ databases">
        <title>Complete Sequence of the Plasmid pNO33 from Streptomyces albulus IFO14147.</title>
        <authorList>
            <person name="Kawai T."/>
            <person name="Inouye S."/>
        </authorList>
    </citation>
    <scope>NUCLEOTIDE SEQUENCE</scope>
    <source>
        <strain evidence="3">IFO 14147</strain>
        <plasmid evidence="3">pNO33</plasmid>
    </source>
</reference>